<proteinExistence type="predicted"/>
<organism evidence="1 2">
    <name type="scientific">Phytophthora nicotianae</name>
    <name type="common">Potato buckeye rot agent</name>
    <name type="synonym">Phytophthora parasitica</name>
    <dbReference type="NCBI Taxonomy" id="4792"/>
    <lineage>
        <taxon>Eukaryota</taxon>
        <taxon>Sar</taxon>
        <taxon>Stramenopiles</taxon>
        <taxon>Oomycota</taxon>
        <taxon>Peronosporomycetes</taxon>
        <taxon>Peronosporales</taxon>
        <taxon>Peronosporaceae</taxon>
        <taxon>Phytophthora</taxon>
    </lineage>
</organism>
<accession>W2JLT0</accession>
<sequence>MVLPTLLSNIESPTASPLHVLFCELVRVRDHDTDGQKHIEETEWHHPCTATEGYTMDSFERAPRMPCFEVEAILHMMMIVYYNRCDRVVSQTHPITKIVPRWTSYRRLMKAVWPRVLLYTQPKSVTNVSALTDCDANISQQAFNFQEIKVRYNPTFYIFQTTQNKTTFKLTWHTVTFCSSLKLDKIIDDVELRNGARPEEATSYSAMQDYVLLRRKVPAGSD</sequence>
<evidence type="ECO:0000313" key="2">
    <source>
        <dbReference type="Proteomes" id="UP000053864"/>
    </source>
</evidence>
<name>W2JLT0_PHYNI</name>
<dbReference type="Proteomes" id="UP000053864">
    <property type="component" value="Unassembled WGS sequence"/>
</dbReference>
<evidence type="ECO:0000313" key="1">
    <source>
        <dbReference type="EMBL" id="ETL47405.1"/>
    </source>
</evidence>
<dbReference type="AlphaFoldDB" id="W2JLT0"/>
<dbReference type="EMBL" id="KI671251">
    <property type="protein sequence ID" value="ETL47405.1"/>
    <property type="molecule type" value="Genomic_DNA"/>
</dbReference>
<gene>
    <name evidence="1" type="ORF">L916_02847</name>
</gene>
<reference evidence="1 2" key="1">
    <citation type="submission" date="2013-11" db="EMBL/GenBank/DDBJ databases">
        <title>The Genome Sequence of Phytophthora parasitica CJ05E6.</title>
        <authorList>
            <consortium name="The Broad Institute Genomics Platform"/>
            <person name="Russ C."/>
            <person name="Tyler B."/>
            <person name="Panabieres F."/>
            <person name="Shan W."/>
            <person name="Tripathy S."/>
            <person name="Grunwald N."/>
            <person name="Machado M."/>
            <person name="Johnson C.S."/>
            <person name="Arredondo F."/>
            <person name="Hong C."/>
            <person name="Coffey M."/>
            <person name="Young S.K."/>
            <person name="Zeng Q."/>
            <person name="Gargeya S."/>
            <person name="Fitzgerald M."/>
            <person name="Abouelleil A."/>
            <person name="Alvarado L."/>
            <person name="Chapman S.B."/>
            <person name="Gainer-Dewar J."/>
            <person name="Goldberg J."/>
            <person name="Griggs A."/>
            <person name="Gujja S."/>
            <person name="Hansen M."/>
            <person name="Howarth C."/>
            <person name="Imamovic A."/>
            <person name="Ireland A."/>
            <person name="Larimer J."/>
            <person name="McCowan C."/>
            <person name="Murphy C."/>
            <person name="Pearson M."/>
            <person name="Poon T.W."/>
            <person name="Priest M."/>
            <person name="Roberts A."/>
            <person name="Saif S."/>
            <person name="Shea T."/>
            <person name="Sykes S."/>
            <person name="Wortman J."/>
            <person name="Nusbaum C."/>
            <person name="Birren B."/>
        </authorList>
    </citation>
    <scope>NUCLEOTIDE SEQUENCE [LARGE SCALE GENOMIC DNA]</scope>
    <source>
        <strain evidence="1 2">CJ05E6</strain>
    </source>
</reference>
<protein>
    <submittedName>
        <fullName evidence="1">Uncharacterized protein</fullName>
    </submittedName>
</protein>